<keyword evidence="5 8" id="KW-1133">Transmembrane helix</keyword>
<evidence type="ECO:0000256" key="8">
    <source>
        <dbReference type="SAM" id="Phobius"/>
    </source>
</evidence>
<name>A0A933MKM7_UNCT6</name>
<organism evidence="9 10">
    <name type="scientific">candidate division TA06 bacterium</name>
    <dbReference type="NCBI Taxonomy" id="2250710"/>
    <lineage>
        <taxon>Bacteria</taxon>
        <taxon>Bacteria division TA06</taxon>
    </lineage>
</organism>
<dbReference type="PANTHER" id="PTHR22926">
    <property type="entry name" value="PHOSPHO-N-ACETYLMURAMOYL-PENTAPEPTIDE-TRANSFERASE"/>
    <property type="match status" value="1"/>
</dbReference>
<evidence type="ECO:0000256" key="6">
    <source>
        <dbReference type="ARBA" id="ARBA00023136"/>
    </source>
</evidence>
<feature type="transmembrane region" description="Helical" evidence="8">
    <location>
        <begin position="230"/>
        <end position="251"/>
    </location>
</feature>
<feature type="binding site" evidence="7">
    <location>
        <position position="207"/>
    </location>
    <ligand>
        <name>Mg(2+)</name>
        <dbReference type="ChEBI" id="CHEBI:18420"/>
    </ligand>
</feature>
<evidence type="ECO:0000256" key="5">
    <source>
        <dbReference type="ARBA" id="ARBA00022989"/>
    </source>
</evidence>
<keyword evidence="2" id="KW-1003">Cell membrane</keyword>
<feature type="transmembrane region" description="Helical" evidence="8">
    <location>
        <begin position="6"/>
        <end position="22"/>
    </location>
</feature>
<dbReference type="GO" id="GO:0071555">
    <property type="term" value="P:cell wall organization"/>
    <property type="evidence" value="ECO:0007669"/>
    <property type="project" value="TreeGrafter"/>
</dbReference>
<dbReference type="AlphaFoldDB" id="A0A933MKM7"/>
<evidence type="ECO:0000256" key="7">
    <source>
        <dbReference type="PIRSR" id="PIRSR600715-1"/>
    </source>
</evidence>
<dbReference type="PANTHER" id="PTHR22926:SF3">
    <property type="entry name" value="UNDECAPRENYL-PHOSPHATE ALPHA-N-ACETYLGLUCOSAMINYL 1-PHOSPHATE TRANSFERASE"/>
    <property type="match status" value="1"/>
</dbReference>
<evidence type="ECO:0000256" key="3">
    <source>
        <dbReference type="ARBA" id="ARBA00022679"/>
    </source>
</evidence>
<feature type="transmembrane region" description="Helical" evidence="8">
    <location>
        <begin position="203"/>
        <end position="224"/>
    </location>
</feature>
<dbReference type="GO" id="GO:0005886">
    <property type="term" value="C:plasma membrane"/>
    <property type="evidence" value="ECO:0007669"/>
    <property type="project" value="UniProtKB-SubCell"/>
</dbReference>
<comment type="subcellular location">
    <subcellularLocation>
        <location evidence="1">Cell membrane</location>
        <topology evidence="1">Multi-pass membrane protein</topology>
    </subcellularLocation>
</comment>
<feature type="transmembrane region" description="Helical" evidence="8">
    <location>
        <begin position="177"/>
        <end position="196"/>
    </location>
</feature>
<feature type="transmembrane region" description="Helical" evidence="8">
    <location>
        <begin position="50"/>
        <end position="70"/>
    </location>
</feature>
<keyword evidence="3 9" id="KW-0808">Transferase</keyword>
<feature type="transmembrane region" description="Helical" evidence="8">
    <location>
        <begin position="130"/>
        <end position="148"/>
    </location>
</feature>
<comment type="caution">
    <text evidence="9">The sequence shown here is derived from an EMBL/GenBank/DDBJ whole genome shotgun (WGS) entry which is preliminary data.</text>
</comment>
<proteinExistence type="predicted"/>
<feature type="transmembrane region" description="Helical" evidence="8">
    <location>
        <begin position="305"/>
        <end position="324"/>
    </location>
</feature>
<evidence type="ECO:0000313" key="9">
    <source>
        <dbReference type="EMBL" id="MBI4726875.1"/>
    </source>
</evidence>
<dbReference type="CDD" id="cd06853">
    <property type="entry name" value="GT_WecA_like"/>
    <property type="match status" value="1"/>
</dbReference>
<evidence type="ECO:0000256" key="1">
    <source>
        <dbReference type="ARBA" id="ARBA00004651"/>
    </source>
</evidence>
<sequence length="353" mass="38537">MLSYLIVLITALAATVIFLPLAKIMGRRMNIWDHPDELGMHQNSTPRSGGIAIIFGIWVALEACWLLSGLNMGERQLAAMGIGSLELFIIGLLDDLHEIKPQIKAIGLVAAGITIMLVSRHLPLTGYERLDFMLGIFVLIAGANALNFMDGMDGLASGLTAITSLGFLTLALLAGDVILACWAAILAGAAGGFWTVNKPPAKIFMGDSGSLVLGGALGWMALMLGSHGPVFLLAAFILLSWLVIDASLAIIRRIVMHRDIFSGDRRHVYDLMYHRYGSVWKINRVMCLFQLIFVLLAVSSRYLHWTIPAGLALVLWLGIVFWMIRLGMFAPVDPGGIPITKEAKSWNRDPMEE</sequence>
<dbReference type="GO" id="GO:0016780">
    <property type="term" value="F:phosphotransferase activity, for other substituted phosphate groups"/>
    <property type="evidence" value="ECO:0007669"/>
    <property type="project" value="InterPro"/>
</dbReference>
<evidence type="ECO:0000313" key="10">
    <source>
        <dbReference type="Proteomes" id="UP000736328"/>
    </source>
</evidence>
<evidence type="ECO:0000256" key="4">
    <source>
        <dbReference type="ARBA" id="ARBA00022692"/>
    </source>
</evidence>
<dbReference type="EMBL" id="JACQXR010000086">
    <property type="protein sequence ID" value="MBI4726875.1"/>
    <property type="molecule type" value="Genomic_DNA"/>
</dbReference>
<dbReference type="GO" id="GO:0046872">
    <property type="term" value="F:metal ion binding"/>
    <property type="evidence" value="ECO:0007669"/>
    <property type="project" value="UniProtKB-KW"/>
</dbReference>
<accession>A0A933MKM7</accession>
<keyword evidence="7" id="KW-0460">Magnesium</keyword>
<dbReference type="Proteomes" id="UP000736328">
    <property type="component" value="Unassembled WGS sequence"/>
</dbReference>
<feature type="transmembrane region" description="Helical" evidence="8">
    <location>
        <begin position="155"/>
        <end position="171"/>
    </location>
</feature>
<feature type="transmembrane region" description="Helical" evidence="8">
    <location>
        <begin position="105"/>
        <end position="124"/>
    </location>
</feature>
<reference evidence="9" key="1">
    <citation type="submission" date="2020-07" db="EMBL/GenBank/DDBJ databases">
        <title>Huge and variable diversity of episymbiotic CPR bacteria and DPANN archaea in groundwater ecosystems.</title>
        <authorList>
            <person name="He C.Y."/>
            <person name="Keren R."/>
            <person name="Whittaker M."/>
            <person name="Farag I.F."/>
            <person name="Doudna J."/>
            <person name="Cate J.H.D."/>
            <person name="Banfield J.F."/>
        </authorList>
    </citation>
    <scope>NUCLEOTIDE SEQUENCE</scope>
    <source>
        <strain evidence="9">NC_groundwater_1520_Pr4_B-0.1um_53_5</strain>
    </source>
</reference>
<dbReference type="InterPro" id="IPR000715">
    <property type="entry name" value="Glycosyl_transferase_4"/>
</dbReference>
<keyword evidence="6 8" id="KW-0472">Membrane</keyword>
<feature type="binding site" evidence="7">
    <location>
        <position position="147"/>
    </location>
    <ligand>
        <name>Mg(2+)</name>
        <dbReference type="ChEBI" id="CHEBI:18420"/>
    </ligand>
</feature>
<keyword evidence="7" id="KW-0479">Metal-binding</keyword>
<gene>
    <name evidence="9" type="ORF">HY768_06585</name>
</gene>
<dbReference type="GO" id="GO:0009103">
    <property type="term" value="P:lipopolysaccharide biosynthetic process"/>
    <property type="evidence" value="ECO:0007669"/>
    <property type="project" value="TreeGrafter"/>
</dbReference>
<comment type="cofactor">
    <cofactor evidence="7">
        <name>Mg(2+)</name>
        <dbReference type="ChEBI" id="CHEBI:18420"/>
    </cofactor>
</comment>
<keyword evidence="4 8" id="KW-0812">Transmembrane</keyword>
<evidence type="ECO:0000256" key="2">
    <source>
        <dbReference type="ARBA" id="ARBA00022475"/>
    </source>
</evidence>
<protein>
    <submittedName>
        <fullName evidence="9">Undecaprenyl/decaprenyl-phosphate alpha-N-acetylglucosaminyl 1-phosphate transferase</fullName>
    </submittedName>
</protein>
<dbReference type="Pfam" id="PF00953">
    <property type="entry name" value="Glycos_transf_4"/>
    <property type="match status" value="1"/>
</dbReference>
<feature type="transmembrane region" description="Helical" evidence="8">
    <location>
        <begin position="282"/>
        <end position="299"/>
    </location>
</feature>
<dbReference type="GO" id="GO:0044038">
    <property type="term" value="P:cell wall macromolecule biosynthetic process"/>
    <property type="evidence" value="ECO:0007669"/>
    <property type="project" value="TreeGrafter"/>
</dbReference>